<evidence type="ECO:0000313" key="2">
    <source>
        <dbReference type="Proteomes" id="UP000251197"/>
    </source>
</evidence>
<protein>
    <submittedName>
        <fullName evidence="1">Uncharacterized protein</fullName>
    </submittedName>
</protein>
<accession>A0A2X2SYW0</accession>
<organism evidence="1 2">
    <name type="scientific">Cedecea neteri</name>
    <dbReference type="NCBI Taxonomy" id="158822"/>
    <lineage>
        <taxon>Bacteria</taxon>
        <taxon>Pseudomonadati</taxon>
        <taxon>Pseudomonadota</taxon>
        <taxon>Gammaproteobacteria</taxon>
        <taxon>Enterobacterales</taxon>
        <taxon>Enterobacteriaceae</taxon>
        <taxon>Cedecea</taxon>
    </lineage>
</organism>
<evidence type="ECO:0000313" key="1">
    <source>
        <dbReference type="EMBL" id="SQA98166.1"/>
    </source>
</evidence>
<dbReference type="Proteomes" id="UP000251197">
    <property type="component" value="Unassembled WGS sequence"/>
</dbReference>
<gene>
    <name evidence="1" type="ORF">NCTC12120_02018</name>
</gene>
<sequence>MPVDFAAGAFQHDNVLDGFHIWIFKRVIHVLFQRDGTPGAHAFVGGDHQPGAGVDDASGHGFRREAAKDNGMHGANARAGEHSNGSFRHHWHINRNNIAFLNAQFDQGVGKTADIAMQLAISDVFALGRVIALPDNGGLIAPFFQVPVEAVRG</sequence>
<dbReference type="AntiFam" id="ANF00075">
    <property type="entry name" value="Shadow ORF (opposite prpE)"/>
</dbReference>
<reference evidence="1 2" key="1">
    <citation type="submission" date="2018-06" db="EMBL/GenBank/DDBJ databases">
        <authorList>
            <consortium name="Pathogen Informatics"/>
            <person name="Doyle S."/>
        </authorList>
    </citation>
    <scope>NUCLEOTIDE SEQUENCE [LARGE SCALE GENOMIC DNA]</scope>
    <source>
        <strain evidence="1 2">NCTC12120</strain>
    </source>
</reference>
<dbReference type="AlphaFoldDB" id="A0A2X2SYW0"/>
<proteinExistence type="predicted"/>
<name>A0A2X2SYW0_9ENTR</name>
<dbReference type="EMBL" id="UAVU01000003">
    <property type="protein sequence ID" value="SQA98166.1"/>
    <property type="molecule type" value="Genomic_DNA"/>
</dbReference>